<dbReference type="Proteomes" id="UP001596512">
    <property type="component" value="Unassembled WGS sequence"/>
</dbReference>
<sequence>MQTNGIRLDRGFLDLFGEHGIRVGVSLDGAAAAHDRHRRTPRGLGSHHRVHAAIQRLRAPEYRHLFAGLLCVVDTRNDPVETLEALVEHDPPTVDFLLPHGTWAAPPPGRVPGGAATPYADWLIAVFDHWCAGPGTTSVRFFDSVTALWLGGSSLVEGLGSAPSPQLVVETDGSIERSDILAVAYPGAGATGLRVQTDPLDAALSAEAPGPPLVCRECPVVAVCGGGHPAHRFAPGTGFANPSVYCPDLLRFTTHVRARLSADLARLAGER</sequence>
<organism evidence="1 2">
    <name type="scientific">Actinokineospora soli</name>
    <dbReference type="NCBI Taxonomy" id="1048753"/>
    <lineage>
        <taxon>Bacteria</taxon>
        <taxon>Bacillati</taxon>
        <taxon>Actinomycetota</taxon>
        <taxon>Actinomycetes</taxon>
        <taxon>Pseudonocardiales</taxon>
        <taxon>Pseudonocardiaceae</taxon>
        <taxon>Actinokineospora</taxon>
    </lineage>
</organism>
<keyword evidence="2" id="KW-1185">Reference proteome</keyword>
<dbReference type="InterPro" id="IPR013785">
    <property type="entry name" value="Aldolase_TIM"/>
</dbReference>
<dbReference type="InterPro" id="IPR058240">
    <property type="entry name" value="rSAM_sf"/>
</dbReference>
<evidence type="ECO:0000313" key="2">
    <source>
        <dbReference type="Proteomes" id="UP001596512"/>
    </source>
</evidence>
<dbReference type="PANTHER" id="PTHR43273">
    <property type="entry name" value="ANAEROBIC SULFATASE-MATURATING ENZYME HOMOLOG ASLB-RELATED"/>
    <property type="match status" value="1"/>
</dbReference>
<gene>
    <name evidence="1" type="ORF">ACFQV2_29875</name>
</gene>
<proteinExistence type="predicted"/>
<reference evidence="2" key="1">
    <citation type="journal article" date="2019" name="Int. J. Syst. Evol. Microbiol.">
        <title>The Global Catalogue of Microorganisms (GCM) 10K type strain sequencing project: providing services to taxonomists for standard genome sequencing and annotation.</title>
        <authorList>
            <consortium name="The Broad Institute Genomics Platform"/>
            <consortium name="The Broad Institute Genome Sequencing Center for Infectious Disease"/>
            <person name="Wu L."/>
            <person name="Ma J."/>
        </authorList>
    </citation>
    <scope>NUCLEOTIDE SEQUENCE [LARGE SCALE GENOMIC DNA]</scope>
    <source>
        <strain evidence="2">JCM 17695</strain>
    </source>
</reference>
<protein>
    <submittedName>
        <fullName evidence="1">Radical SAM protein</fullName>
    </submittedName>
</protein>
<name>A0ABW2TVJ5_9PSEU</name>
<evidence type="ECO:0000313" key="1">
    <source>
        <dbReference type="EMBL" id="MFC7617020.1"/>
    </source>
</evidence>
<dbReference type="PANTHER" id="PTHR43273:SF8">
    <property type="entry name" value="RADICAL SAM DOMAIN PROTEIN"/>
    <property type="match status" value="1"/>
</dbReference>
<comment type="caution">
    <text evidence="1">The sequence shown here is derived from an EMBL/GenBank/DDBJ whole genome shotgun (WGS) entry which is preliminary data.</text>
</comment>
<dbReference type="Gene3D" id="3.20.20.70">
    <property type="entry name" value="Aldolase class I"/>
    <property type="match status" value="1"/>
</dbReference>
<dbReference type="SUPFAM" id="SSF102114">
    <property type="entry name" value="Radical SAM enzymes"/>
    <property type="match status" value="1"/>
</dbReference>
<dbReference type="InterPro" id="IPR023867">
    <property type="entry name" value="Sulphatase_maturase_rSAM"/>
</dbReference>
<accession>A0ABW2TVJ5</accession>
<dbReference type="EMBL" id="JBHTEY010000004">
    <property type="protein sequence ID" value="MFC7617020.1"/>
    <property type="molecule type" value="Genomic_DNA"/>
</dbReference>